<dbReference type="InterPro" id="IPR042177">
    <property type="entry name" value="Cell/Rod_1"/>
</dbReference>
<dbReference type="GO" id="GO:0005886">
    <property type="term" value="C:plasma membrane"/>
    <property type="evidence" value="ECO:0007669"/>
    <property type="project" value="TreeGrafter"/>
</dbReference>
<dbReference type="STRING" id="39480.EUAN_10640"/>
<evidence type="ECO:0000256" key="4">
    <source>
        <dbReference type="ARBA" id="ARBA00032089"/>
    </source>
</evidence>
<dbReference type="OrthoDB" id="9792313at2"/>
<evidence type="ECO:0000256" key="5">
    <source>
        <dbReference type="PIRNR" id="PIRNR038471"/>
    </source>
</evidence>
<dbReference type="InterPro" id="IPR007221">
    <property type="entry name" value="MreC"/>
</dbReference>
<comment type="function">
    <text evidence="5">Involved in formation and maintenance of cell shape.</text>
</comment>
<dbReference type="NCBIfam" id="TIGR00219">
    <property type="entry name" value="mreC"/>
    <property type="match status" value="1"/>
</dbReference>
<gene>
    <name evidence="8" type="primary">mreC</name>
    <name evidence="8" type="ORF">EUAN_10640</name>
</gene>
<dbReference type="EMBL" id="MKIE01000003">
    <property type="protein sequence ID" value="OHW62500.1"/>
    <property type="molecule type" value="Genomic_DNA"/>
</dbReference>
<evidence type="ECO:0000313" key="8">
    <source>
        <dbReference type="EMBL" id="OHW62500.1"/>
    </source>
</evidence>
<dbReference type="GO" id="GO:0008360">
    <property type="term" value="P:regulation of cell shape"/>
    <property type="evidence" value="ECO:0007669"/>
    <property type="project" value="UniProtKB-KW"/>
</dbReference>
<comment type="similarity">
    <text evidence="1 5">Belongs to the MreC family.</text>
</comment>
<keyword evidence="6" id="KW-0175">Coiled coil</keyword>
<feature type="coiled-coil region" evidence="6">
    <location>
        <begin position="69"/>
        <end position="96"/>
    </location>
</feature>
<name>A0A1S1V7W3_9FIRM</name>
<keyword evidence="9" id="KW-1185">Reference proteome</keyword>
<dbReference type="RefSeq" id="WP_071062420.1">
    <property type="nucleotide sequence ID" value="NZ_MKIE01000003.1"/>
</dbReference>
<dbReference type="Gene3D" id="2.40.10.340">
    <property type="entry name" value="Rod shape-determining protein MreC, domain 1"/>
    <property type="match status" value="1"/>
</dbReference>
<dbReference type="Proteomes" id="UP000180254">
    <property type="component" value="Unassembled WGS sequence"/>
</dbReference>
<organism evidence="8 9">
    <name type="scientific">Andreesenia angusta</name>
    <dbReference type="NCBI Taxonomy" id="39480"/>
    <lineage>
        <taxon>Bacteria</taxon>
        <taxon>Bacillati</taxon>
        <taxon>Bacillota</taxon>
        <taxon>Tissierellia</taxon>
        <taxon>Tissierellales</taxon>
        <taxon>Gottschalkiaceae</taxon>
        <taxon>Andreesenia</taxon>
    </lineage>
</organism>
<evidence type="ECO:0000313" key="9">
    <source>
        <dbReference type="Proteomes" id="UP000180254"/>
    </source>
</evidence>
<dbReference type="InterPro" id="IPR042175">
    <property type="entry name" value="Cell/Rod_MreC_2"/>
</dbReference>
<reference evidence="8 9" key="1">
    <citation type="submission" date="2016-09" db="EMBL/GenBank/DDBJ databases">
        <title>Genome sequence of Eubacterium angustum.</title>
        <authorList>
            <person name="Poehlein A."/>
            <person name="Daniel R."/>
        </authorList>
    </citation>
    <scope>NUCLEOTIDE SEQUENCE [LARGE SCALE GENOMIC DNA]</scope>
    <source>
        <strain evidence="8 9">DSM 1989</strain>
    </source>
</reference>
<dbReference type="InterPro" id="IPR055342">
    <property type="entry name" value="MreC_beta-barrel_core"/>
</dbReference>
<evidence type="ECO:0000259" key="7">
    <source>
        <dbReference type="Pfam" id="PF04085"/>
    </source>
</evidence>
<keyword evidence="3 5" id="KW-0133">Cell shape</keyword>
<feature type="domain" description="Rod shape-determining protein MreC beta-barrel core" evidence="7">
    <location>
        <begin position="122"/>
        <end position="276"/>
    </location>
</feature>
<evidence type="ECO:0000256" key="6">
    <source>
        <dbReference type="SAM" id="Coils"/>
    </source>
</evidence>
<sequence length="281" mass="30603">MNFFKKNKARIGIGLVFLVILGTIVTTASRKENMTGGEDAVGGVLSPVTGFFYGIKSKITSGAGSIGDIFTLREENKALREENIKLKDSVLEYEEIVGKTDFLKSEYELSQNSSYEFTVAKVTAKDPGNWFEKFTINKGSKDGLKKGDPVILGVEIDNELVTEGLVGNITEVGEDWSKVTSIVDVSNNVSFSVVRNRDGGIVKGNLDGGLEGYMFDTETTVTKGDRLITSGMGGVYQEGIYIGEVSEVKKNANDLLTHIKVETGINFSKLHEVFVVTGKRE</sequence>
<evidence type="ECO:0000256" key="3">
    <source>
        <dbReference type="ARBA" id="ARBA00022960"/>
    </source>
</evidence>
<comment type="caution">
    <text evidence="8">The sequence shown here is derived from an EMBL/GenBank/DDBJ whole genome shotgun (WGS) entry which is preliminary data.</text>
</comment>
<dbReference type="PANTHER" id="PTHR34138">
    <property type="entry name" value="CELL SHAPE-DETERMINING PROTEIN MREC"/>
    <property type="match status" value="1"/>
</dbReference>
<evidence type="ECO:0000256" key="2">
    <source>
        <dbReference type="ARBA" id="ARBA00013855"/>
    </source>
</evidence>
<dbReference type="PIRSF" id="PIRSF038471">
    <property type="entry name" value="MreC"/>
    <property type="match status" value="1"/>
</dbReference>
<dbReference type="AlphaFoldDB" id="A0A1S1V7W3"/>
<dbReference type="Gene3D" id="2.40.10.350">
    <property type="entry name" value="Rod shape-determining protein MreC, domain 2"/>
    <property type="match status" value="1"/>
</dbReference>
<accession>A0A1S1V7W3</accession>
<proteinExistence type="inferred from homology"/>
<protein>
    <recommendedName>
        <fullName evidence="2 5">Cell shape-determining protein MreC</fullName>
    </recommendedName>
    <alternativeName>
        <fullName evidence="4 5">Cell shape protein MreC</fullName>
    </alternativeName>
</protein>
<dbReference type="PANTHER" id="PTHR34138:SF1">
    <property type="entry name" value="CELL SHAPE-DETERMINING PROTEIN MREC"/>
    <property type="match status" value="1"/>
</dbReference>
<evidence type="ECO:0000256" key="1">
    <source>
        <dbReference type="ARBA" id="ARBA00009369"/>
    </source>
</evidence>
<dbReference type="Pfam" id="PF04085">
    <property type="entry name" value="MreC"/>
    <property type="match status" value="1"/>
</dbReference>